<accession>A0ABN3KX64</accession>
<feature type="region of interest" description="Disordered" evidence="1">
    <location>
        <begin position="495"/>
        <end position="640"/>
    </location>
</feature>
<feature type="compositionally biased region" description="Pro residues" evidence="1">
    <location>
        <begin position="501"/>
        <end position="512"/>
    </location>
</feature>
<feature type="region of interest" description="Disordered" evidence="1">
    <location>
        <begin position="1"/>
        <end position="22"/>
    </location>
</feature>
<name>A0ABN3KX64_9ACTN</name>
<gene>
    <name evidence="3" type="ORF">GCM10010406_04640</name>
</gene>
<evidence type="ECO:0000259" key="2">
    <source>
        <dbReference type="SMART" id="SM00382"/>
    </source>
</evidence>
<feature type="domain" description="AAA+ ATPase" evidence="2">
    <location>
        <begin position="99"/>
        <end position="240"/>
    </location>
</feature>
<proteinExistence type="predicted"/>
<protein>
    <recommendedName>
        <fullName evidence="2">AAA+ ATPase domain-containing protein</fullName>
    </recommendedName>
</protein>
<reference evidence="3 4" key="1">
    <citation type="journal article" date="2019" name="Int. J. Syst. Evol. Microbiol.">
        <title>The Global Catalogue of Microorganisms (GCM) 10K type strain sequencing project: providing services to taxonomists for standard genome sequencing and annotation.</title>
        <authorList>
            <consortium name="The Broad Institute Genomics Platform"/>
            <consortium name="The Broad Institute Genome Sequencing Center for Infectious Disease"/>
            <person name="Wu L."/>
            <person name="Ma J."/>
        </authorList>
    </citation>
    <scope>NUCLEOTIDE SEQUENCE [LARGE SCALE GENOMIC DNA]</scope>
    <source>
        <strain evidence="3 4">JCM 6307</strain>
    </source>
</reference>
<dbReference type="Proteomes" id="UP001501358">
    <property type="component" value="Unassembled WGS sequence"/>
</dbReference>
<organism evidence="3 4">
    <name type="scientific">Streptomyces thermolineatus</name>
    <dbReference type="NCBI Taxonomy" id="44033"/>
    <lineage>
        <taxon>Bacteria</taxon>
        <taxon>Bacillati</taxon>
        <taxon>Actinomycetota</taxon>
        <taxon>Actinomycetes</taxon>
        <taxon>Kitasatosporales</taxon>
        <taxon>Streptomycetaceae</taxon>
        <taxon>Streptomyces</taxon>
    </lineage>
</organism>
<dbReference type="SMART" id="SM00382">
    <property type="entry name" value="AAA"/>
    <property type="match status" value="1"/>
</dbReference>
<dbReference type="RefSeq" id="WP_344381401.1">
    <property type="nucleotide sequence ID" value="NZ_BAAATA010000002.1"/>
</dbReference>
<comment type="caution">
    <text evidence="3">The sequence shown here is derived from an EMBL/GenBank/DDBJ whole genome shotgun (WGS) entry which is preliminary data.</text>
</comment>
<dbReference type="InterPro" id="IPR003593">
    <property type="entry name" value="AAA+_ATPase"/>
</dbReference>
<evidence type="ECO:0000313" key="4">
    <source>
        <dbReference type="Proteomes" id="UP001501358"/>
    </source>
</evidence>
<dbReference type="EMBL" id="BAAATA010000002">
    <property type="protein sequence ID" value="GAA2472044.1"/>
    <property type="molecule type" value="Genomic_DNA"/>
</dbReference>
<evidence type="ECO:0000313" key="3">
    <source>
        <dbReference type="EMBL" id="GAA2472044.1"/>
    </source>
</evidence>
<dbReference type="CDD" id="cd00009">
    <property type="entry name" value="AAA"/>
    <property type="match status" value="1"/>
</dbReference>
<keyword evidence="4" id="KW-1185">Reference proteome</keyword>
<dbReference type="SUPFAM" id="SSF52540">
    <property type="entry name" value="P-loop containing nucleoside triphosphate hydrolases"/>
    <property type="match status" value="1"/>
</dbReference>
<dbReference type="Gene3D" id="3.40.50.300">
    <property type="entry name" value="P-loop containing nucleotide triphosphate hydrolases"/>
    <property type="match status" value="1"/>
</dbReference>
<sequence>MEETDGAVGAPDGPGRDAAAGPAHNEYRVDIDGNVSGPVVAGNHNVVIDAQHGSTVTLLAPQERPRPVRRDRVALLPRRRPEPVGRDADLAALEEAVRAGGPVQLWGPPGVGKSTLLRYAARCLEPGPDGALFLNAAHREAGDLAQEIFEACYEAPGYAPTGPELRRLMAGVRVTVYLDDADLPSEQLNLLADAAPDATFVFAGRERTLLGEGTPLELQGLRREAGLELLARELGRPLPEGERAAAGELCMLSLGRPLLLLRAAGLARLDTPDAVRLPRPAQVKGLLPLLLDRLDAAATSALHLLATLGDAELAPAHIGALCRVADPAALCGDLAGLGLALATERGYRCAPDAVPEVRRRNPRAFPADRLCDHFAGWAALPSTTPAQVADHGRALELAAELAEHQGRPDLAVRVARAVSPALAHSLRFGVWGRLLDQGQDAARRAGDSTAEAYFTHEKAVRYLLVGQRVAAAALLTEAVVLWRQLGDNDGVDAALNAQQYTPPPQPQVPSQPAPDGGALPGADTGTAPYPSDGGTVPGADTTTTTLPSDGGPVPGPDAGTVPSVPDGTAGSVPQGGDATTAGADFTPQGPGPDVAADPTSLAAPAPPGPDAAAQAVDPTSLATPAPPGAESAAQAVDPVVQSTTHSWGAATAGTTGAGGGVTAGTVVASGVMTLVATVVAVAVGVGVYQNQDQEPDSQPSTVVSQPSDAAGTDPWDSGTDPWEPEPDTSTGPGNDLAGVWEDGQGNAFEIVDSGGGSYTSDVQGPCGEVDTVEFTGSDGSYSATAPAWEEGTCGPASGEVDMSVAVASDGTTAEVRTTMQSDGSWTCTTCGTETWTRVS</sequence>
<feature type="compositionally biased region" description="Low complexity" evidence="1">
    <location>
        <begin position="532"/>
        <end position="551"/>
    </location>
</feature>
<feature type="compositionally biased region" description="Polar residues" evidence="1">
    <location>
        <begin position="690"/>
        <end position="707"/>
    </location>
</feature>
<dbReference type="InterPro" id="IPR027417">
    <property type="entry name" value="P-loop_NTPase"/>
</dbReference>
<evidence type="ECO:0000256" key="1">
    <source>
        <dbReference type="SAM" id="MobiDB-lite"/>
    </source>
</evidence>
<feature type="region of interest" description="Disordered" evidence="1">
    <location>
        <begin position="690"/>
        <end position="741"/>
    </location>
</feature>